<keyword evidence="1" id="KW-1185">Reference proteome</keyword>
<accession>A0A1I7Z1F3</accession>
<dbReference type="WBParaSite" id="L893_g21873.t1">
    <property type="protein sequence ID" value="L893_g21873.t1"/>
    <property type="gene ID" value="L893_g21873"/>
</dbReference>
<dbReference type="Proteomes" id="UP000095287">
    <property type="component" value="Unplaced"/>
</dbReference>
<protein>
    <submittedName>
        <fullName evidence="2">DHC_N2 domain-containing protein</fullName>
    </submittedName>
</protein>
<dbReference type="AlphaFoldDB" id="A0A1I7Z1F3"/>
<evidence type="ECO:0000313" key="1">
    <source>
        <dbReference type="Proteomes" id="UP000095287"/>
    </source>
</evidence>
<evidence type="ECO:0000313" key="2">
    <source>
        <dbReference type="WBParaSite" id="L893_g21873.t1"/>
    </source>
</evidence>
<proteinExistence type="predicted"/>
<reference evidence="2" key="1">
    <citation type="submission" date="2016-11" db="UniProtKB">
        <authorList>
            <consortium name="WormBaseParasite"/>
        </authorList>
    </citation>
    <scope>IDENTIFICATION</scope>
</reference>
<sequence>MLAVIQTLEKLDGEMDAQISEINNLVEQRFAVFKMPEFSALVQMDSEWKPLLCAKLDILIGDSIQVFQLQLEELQQNSAKLRCFCTEKLDKSFSFEEDFIAFVDNLDSIHRGYEAAVQNLDPNVSSLGLKKASLFDTNPEIRSAVQRIKADIA</sequence>
<organism evidence="1 2">
    <name type="scientific">Steinernema glaseri</name>
    <dbReference type="NCBI Taxonomy" id="37863"/>
    <lineage>
        <taxon>Eukaryota</taxon>
        <taxon>Metazoa</taxon>
        <taxon>Ecdysozoa</taxon>
        <taxon>Nematoda</taxon>
        <taxon>Chromadorea</taxon>
        <taxon>Rhabditida</taxon>
        <taxon>Tylenchina</taxon>
        <taxon>Panagrolaimomorpha</taxon>
        <taxon>Strongyloidoidea</taxon>
        <taxon>Steinernematidae</taxon>
        <taxon>Steinernema</taxon>
    </lineage>
</organism>
<name>A0A1I7Z1F3_9BILA</name>